<sequence>MESGVIERRGWSHMLANGRREGVQHCRKERDTWDALGRSVVERALSRGSRENTRGFMLLEVNNSLET</sequence>
<dbReference type="AlphaFoldDB" id="W9S8J3"/>
<keyword evidence="2" id="KW-1185">Reference proteome</keyword>
<name>W9S8J3_9ROSA</name>
<protein>
    <submittedName>
        <fullName evidence="1">Uncharacterized protein</fullName>
    </submittedName>
</protein>
<evidence type="ECO:0000313" key="2">
    <source>
        <dbReference type="Proteomes" id="UP000030645"/>
    </source>
</evidence>
<evidence type="ECO:0000313" key="1">
    <source>
        <dbReference type="EMBL" id="EXC31365.1"/>
    </source>
</evidence>
<reference evidence="2" key="1">
    <citation type="submission" date="2013-01" db="EMBL/GenBank/DDBJ databases">
        <title>Draft Genome Sequence of a Mulberry Tree, Morus notabilis C.K. Schneid.</title>
        <authorList>
            <person name="He N."/>
            <person name="Zhao S."/>
        </authorList>
    </citation>
    <scope>NUCLEOTIDE SEQUENCE</scope>
</reference>
<gene>
    <name evidence="1" type="ORF">L484_017646</name>
</gene>
<dbReference type="EMBL" id="KE346255">
    <property type="protein sequence ID" value="EXC31365.1"/>
    <property type="molecule type" value="Genomic_DNA"/>
</dbReference>
<accession>W9S8J3</accession>
<organism evidence="1 2">
    <name type="scientific">Morus notabilis</name>
    <dbReference type="NCBI Taxonomy" id="981085"/>
    <lineage>
        <taxon>Eukaryota</taxon>
        <taxon>Viridiplantae</taxon>
        <taxon>Streptophyta</taxon>
        <taxon>Embryophyta</taxon>
        <taxon>Tracheophyta</taxon>
        <taxon>Spermatophyta</taxon>
        <taxon>Magnoliopsida</taxon>
        <taxon>eudicotyledons</taxon>
        <taxon>Gunneridae</taxon>
        <taxon>Pentapetalae</taxon>
        <taxon>rosids</taxon>
        <taxon>fabids</taxon>
        <taxon>Rosales</taxon>
        <taxon>Moraceae</taxon>
        <taxon>Moreae</taxon>
        <taxon>Morus</taxon>
    </lineage>
</organism>
<proteinExistence type="predicted"/>
<dbReference type="Proteomes" id="UP000030645">
    <property type="component" value="Unassembled WGS sequence"/>
</dbReference>